<protein>
    <submittedName>
        <fullName evidence="4">NAD(P)-binding protein</fullName>
    </submittedName>
</protein>
<dbReference type="Pfam" id="PF01370">
    <property type="entry name" value="Epimerase"/>
    <property type="match status" value="1"/>
</dbReference>
<proteinExistence type="inferred from homology"/>
<dbReference type="Gene3D" id="3.40.50.720">
    <property type="entry name" value="NAD(P)-binding Rossmann-like Domain"/>
    <property type="match status" value="1"/>
</dbReference>
<dbReference type="AlphaFoldDB" id="A0A316YE30"/>
<feature type="non-terminal residue" evidence="4">
    <location>
        <position position="1"/>
    </location>
</feature>
<dbReference type="InterPro" id="IPR036291">
    <property type="entry name" value="NAD(P)-bd_dom_sf"/>
</dbReference>
<evidence type="ECO:0000259" key="3">
    <source>
        <dbReference type="Pfam" id="PF01370"/>
    </source>
</evidence>
<evidence type="ECO:0000256" key="2">
    <source>
        <dbReference type="ARBA" id="ARBA00023445"/>
    </source>
</evidence>
<dbReference type="Proteomes" id="UP000245768">
    <property type="component" value="Unassembled WGS sequence"/>
</dbReference>
<sequence>SSRVPQGSTILLTGASGFVGSSIAQELLEAGYKVRGAGRDPSRFQELQAKFDRTYGKDRFQVVQIRDYRDTAAMAAAVQGVAGVIHTANDSSWGTDFDEVVRFAVAAAVGLMKVAAKESSVKSFVYTSSRVAAFNYAGEPIRATEDSWLNEVAPMAQAVPSDHPMKAILVYASSKVEAEKAAWKWYQDAKPGYTFNAVLPDYVMGKVVNPRAGVYTTNTFLNEFYNGNYSEETEFYKFTTPPSMFVDVLDVAKAHVIALVGEEVKNERIFAMTGTFSVADIADAIHAVQPHHRLPD</sequence>
<dbReference type="EMBL" id="KZ819642">
    <property type="protein sequence ID" value="PWN86898.1"/>
    <property type="molecule type" value="Genomic_DNA"/>
</dbReference>
<evidence type="ECO:0000313" key="5">
    <source>
        <dbReference type="Proteomes" id="UP000245768"/>
    </source>
</evidence>
<dbReference type="OrthoDB" id="2735536at2759"/>
<dbReference type="RefSeq" id="XP_025374096.1">
    <property type="nucleotide sequence ID" value="XM_025518574.1"/>
</dbReference>
<accession>A0A316YE30</accession>
<keyword evidence="1" id="KW-0560">Oxidoreductase</keyword>
<dbReference type="STRING" id="215250.A0A316YE30"/>
<dbReference type="InterPro" id="IPR050425">
    <property type="entry name" value="NAD(P)_dehydrat-like"/>
</dbReference>
<dbReference type="GO" id="GO:0016616">
    <property type="term" value="F:oxidoreductase activity, acting on the CH-OH group of donors, NAD or NADP as acceptor"/>
    <property type="evidence" value="ECO:0007669"/>
    <property type="project" value="TreeGrafter"/>
</dbReference>
<evidence type="ECO:0000313" key="4">
    <source>
        <dbReference type="EMBL" id="PWN86898.1"/>
    </source>
</evidence>
<feature type="domain" description="NAD-dependent epimerase/dehydratase" evidence="3">
    <location>
        <begin position="10"/>
        <end position="261"/>
    </location>
</feature>
<keyword evidence="5" id="KW-1185">Reference proteome</keyword>
<feature type="non-terminal residue" evidence="4">
    <location>
        <position position="296"/>
    </location>
</feature>
<dbReference type="InterPro" id="IPR001509">
    <property type="entry name" value="Epimerase_deHydtase"/>
</dbReference>
<evidence type="ECO:0000256" key="1">
    <source>
        <dbReference type="ARBA" id="ARBA00023002"/>
    </source>
</evidence>
<dbReference type="PANTHER" id="PTHR10366">
    <property type="entry name" value="NAD DEPENDENT EPIMERASE/DEHYDRATASE"/>
    <property type="match status" value="1"/>
</dbReference>
<dbReference type="PANTHER" id="PTHR10366:SF562">
    <property type="entry name" value="ALDEHYDE REDUCTASE II (AFU_ORTHOLOGUE AFUA_1G11360)"/>
    <property type="match status" value="1"/>
</dbReference>
<dbReference type="GeneID" id="37040490"/>
<gene>
    <name evidence="4" type="ORF">FA10DRAFT_223218</name>
</gene>
<name>A0A316YE30_9BASI</name>
<comment type="similarity">
    <text evidence="2">Belongs to the NAD(P)-dependent epimerase/dehydratase family. Dihydroflavonol-4-reductase subfamily.</text>
</comment>
<reference evidence="4 5" key="1">
    <citation type="journal article" date="2018" name="Mol. Biol. Evol.">
        <title>Broad Genomic Sampling Reveals a Smut Pathogenic Ancestry of the Fungal Clade Ustilaginomycotina.</title>
        <authorList>
            <person name="Kijpornyongpan T."/>
            <person name="Mondo S.J."/>
            <person name="Barry K."/>
            <person name="Sandor L."/>
            <person name="Lee J."/>
            <person name="Lipzen A."/>
            <person name="Pangilinan J."/>
            <person name="LaButti K."/>
            <person name="Hainaut M."/>
            <person name="Henrissat B."/>
            <person name="Grigoriev I.V."/>
            <person name="Spatafora J.W."/>
            <person name="Aime M.C."/>
        </authorList>
    </citation>
    <scope>NUCLEOTIDE SEQUENCE [LARGE SCALE GENOMIC DNA]</scope>
    <source>
        <strain evidence="4 5">MCA 4198</strain>
    </source>
</reference>
<organism evidence="4 5">
    <name type="scientific">Acaromyces ingoldii</name>
    <dbReference type="NCBI Taxonomy" id="215250"/>
    <lineage>
        <taxon>Eukaryota</taxon>
        <taxon>Fungi</taxon>
        <taxon>Dikarya</taxon>
        <taxon>Basidiomycota</taxon>
        <taxon>Ustilaginomycotina</taxon>
        <taxon>Exobasidiomycetes</taxon>
        <taxon>Exobasidiales</taxon>
        <taxon>Cryptobasidiaceae</taxon>
        <taxon>Acaromyces</taxon>
    </lineage>
</organism>
<dbReference type="InParanoid" id="A0A316YE30"/>
<dbReference type="SUPFAM" id="SSF51735">
    <property type="entry name" value="NAD(P)-binding Rossmann-fold domains"/>
    <property type="match status" value="1"/>
</dbReference>